<feature type="chain" id="PRO_5045388698" evidence="1">
    <location>
        <begin position="28"/>
        <end position="326"/>
    </location>
</feature>
<proteinExistence type="predicted"/>
<evidence type="ECO:0000313" key="3">
    <source>
        <dbReference type="Proteomes" id="UP001370348"/>
    </source>
</evidence>
<keyword evidence="1" id="KW-0732">Signal</keyword>
<gene>
    <name evidence="2" type="ORF">LZC94_44245</name>
</gene>
<reference evidence="2 3" key="1">
    <citation type="submission" date="2021-12" db="EMBL/GenBank/DDBJ databases">
        <title>Discovery of the Pendulisporaceae a myxobacterial family with distinct sporulation behavior and unique specialized metabolism.</title>
        <authorList>
            <person name="Garcia R."/>
            <person name="Popoff A."/>
            <person name="Bader C.D."/>
            <person name="Loehr J."/>
            <person name="Walesch S."/>
            <person name="Walt C."/>
            <person name="Boldt J."/>
            <person name="Bunk B."/>
            <person name="Haeckl F.J.F.P.J."/>
            <person name="Gunesch A.P."/>
            <person name="Birkelbach J."/>
            <person name="Nuebel U."/>
            <person name="Pietschmann T."/>
            <person name="Bach T."/>
            <person name="Mueller R."/>
        </authorList>
    </citation>
    <scope>NUCLEOTIDE SEQUENCE [LARGE SCALE GENOMIC DNA]</scope>
    <source>
        <strain evidence="2 3">MSr11954</strain>
    </source>
</reference>
<feature type="signal peptide" evidence="1">
    <location>
        <begin position="1"/>
        <end position="27"/>
    </location>
</feature>
<name>A0ABZ2M0G0_9BACT</name>
<organism evidence="2 3">
    <name type="scientific">Pendulispora albinea</name>
    <dbReference type="NCBI Taxonomy" id="2741071"/>
    <lineage>
        <taxon>Bacteria</taxon>
        <taxon>Pseudomonadati</taxon>
        <taxon>Myxococcota</taxon>
        <taxon>Myxococcia</taxon>
        <taxon>Myxococcales</taxon>
        <taxon>Sorangiineae</taxon>
        <taxon>Pendulisporaceae</taxon>
        <taxon>Pendulispora</taxon>
    </lineage>
</organism>
<accession>A0ABZ2M0G0</accession>
<keyword evidence="3" id="KW-1185">Reference proteome</keyword>
<dbReference type="EMBL" id="CP089984">
    <property type="protein sequence ID" value="WXB14817.1"/>
    <property type="molecule type" value="Genomic_DNA"/>
</dbReference>
<evidence type="ECO:0000256" key="1">
    <source>
        <dbReference type="SAM" id="SignalP"/>
    </source>
</evidence>
<protein>
    <submittedName>
        <fullName evidence="2">Uncharacterized protein</fullName>
    </submittedName>
</protein>
<dbReference type="RefSeq" id="WP_394824441.1">
    <property type="nucleotide sequence ID" value="NZ_CP089984.1"/>
</dbReference>
<evidence type="ECO:0000313" key="2">
    <source>
        <dbReference type="EMBL" id="WXB14817.1"/>
    </source>
</evidence>
<dbReference type="Proteomes" id="UP001370348">
    <property type="component" value="Chromosome"/>
</dbReference>
<dbReference type="PROSITE" id="PS51257">
    <property type="entry name" value="PROKAR_LIPOPROTEIN"/>
    <property type="match status" value="1"/>
</dbReference>
<sequence length="326" mass="33978">MSRWRWVLVPWLATVTACSLAYLTEHAGEPGRGPSDDGGQGAAADARADVMAGRWSVSVDASAGFADLAGVWGSGAQDVWAVGYGQIEHWDGANWTSSDVGAALEGIWGAGPRDVWSVGAGGTVLHYNGSAWLPVDAGTKADLHGVWGSGHANVWAVGEAASRRGTILHFDGNVWSEQKQVETGLTAIAGGAAGPLAVGGDNVILRYAQGSWTKDIVQFGASNIMHTVWTSDTSAWAAGNVALLRYGGETWTPASTSGYRGGLSAMWGSGPNDIWGVSFDGTMAHCDGTTWSLVPRITDAALNGVWGRAPNDVWAVGTRGTILHFQ</sequence>